<organism evidence="1">
    <name type="scientific">marine sediment metagenome</name>
    <dbReference type="NCBI Taxonomy" id="412755"/>
    <lineage>
        <taxon>unclassified sequences</taxon>
        <taxon>metagenomes</taxon>
        <taxon>ecological metagenomes</taxon>
    </lineage>
</organism>
<reference evidence="1" key="1">
    <citation type="journal article" date="2015" name="Nature">
        <title>Complex archaea that bridge the gap between prokaryotes and eukaryotes.</title>
        <authorList>
            <person name="Spang A."/>
            <person name="Saw J.H."/>
            <person name="Jorgensen S.L."/>
            <person name="Zaremba-Niedzwiedzka K."/>
            <person name="Martijn J."/>
            <person name="Lind A.E."/>
            <person name="van Eijk R."/>
            <person name="Schleper C."/>
            <person name="Guy L."/>
            <person name="Ettema T.J."/>
        </authorList>
    </citation>
    <scope>NUCLEOTIDE SEQUENCE</scope>
</reference>
<accession>A0A0F9J9I8</accession>
<comment type="caution">
    <text evidence="1">The sequence shown here is derived from an EMBL/GenBank/DDBJ whole genome shotgun (WGS) entry which is preliminary data.</text>
</comment>
<sequence>MNIQLLNRISNLNFYGFYDPSKELVTVHFFNEKENKPDVIAYLRHDMSWDVREIVKEQSILYDNKEVITILHKPLGIESTGEAFDEFIRLGLTKMAIEMHGEDTKLSEVDIVFMVFKNNSYE</sequence>
<name>A0A0F9J9I8_9ZZZZ</name>
<protein>
    <submittedName>
        <fullName evidence="1">Uncharacterized protein</fullName>
    </submittedName>
</protein>
<dbReference type="AlphaFoldDB" id="A0A0F9J9I8"/>
<gene>
    <name evidence="1" type="ORF">LCGC14_1483200</name>
</gene>
<proteinExistence type="predicted"/>
<evidence type="ECO:0000313" key="1">
    <source>
        <dbReference type="EMBL" id="KKM66238.1"/>
    </source>
</evidence>
<dbReference type="EMBL" id="LAZR01010572">
    <property type="protein sequence ID" value="KKM66238.1"/>
    <property type="molecule type" value="Genomic_DNA"/>
</dbReference>